<feature type="domain" description="AMMECR1" evidence="4">
    <location>
        <begin position="298"/>
        <end position="487"/>
    </location>
</feature>
<dbReference type="Proteomes" id="UP000326641">
    <property type="component" value="Unassembled WGS sequence"/>
</dbReference>
<feature type="compositionally biased region" description="Basic and acidic residues" evidence="3">
    <location>
        <begin position="267"/>
        <end position="281"/>
    </location>
</feature>
<dbReference type="NCBIfam" id="TIGR04336">
    <property type="entry name" value="AmmeMemoSam_B"/>
    <property type="match status" value="1"/>
</dbReference>
<comment type="caution">
    <text evidence="5">The sequence shown here is derived from an EMBL/GenBank/DDBJ whole genome shotgun (WGS) entry which is preliminary data.</text>
</comment>
<keyword evidence="6" id="KW-1185">Reference proteome</keyword>
<dbReference type="Gene3D" id="3.30.700.20">
    <property type="entry name" value="Hypothetical protein ph0010, domain 1"/>
    <property type="match status" value="1"/>
</dbReference>
<gene>
    <name evidence="5" type="ORF">DF3PA_60033</name>
</gene>
<proteinExistence type="inferred from homology"/>
<evidence type="ECO:0000259" key="4">
    <source>
        <dbReference type="PROSITE" id="PS51112"/>
    </source>
</evidence>
<dbReference type="InterPro" id="IPR027485">
    <property type="entry name" value="AMMECR1_N"/>
</dbReference>
<dbReference type="CDD" id="cd07361">
    <property type="entry name" value="MEMO_like"/>
    <property type="match status" value="1"/>
</dbReference>
<evidence type="ECO:0000256" key="1">
    <source>
        <dbReference type="ARBA" id="ARBA00006315"/>
    </source>
</evidence>
<name>A0A564WJ08_9PROT</name>
<dbReference type="Gene3D" id="3.40.830.10">
    <property type="entry name" value="LigB-like"/>
    <property type="match status" value="1"/>
</dbReference>
<evidence type="ECO:0000313" key="6">
    <source>
        <dbReference type="Proteomes" id="UP000326641"/>
    </source>
</evidence>
<evidence type="ECO:0000256" key="2">
    <source>
        <dbReference type="HAMAP-Rule" id="MF_00055"/>
    </source>
</evidence>
<dbReference type="NCBIfam" id="TIGR04335">
    <property type="entry name" value="AmmeMemoSam_A"/>
    <property type="match status" value="1"/>
</dbReference>
<dbReference type="InterPro" id="IPR002733">
    <property type="entry name" value="AMMECR1_domain"/>
</dbReference>
<dbReference type="PANTHER" id="PTHR11060">
    <property type="entry name" value="PROTEIN MEMO1"/>
    <property type="match status" value="1"/>
</dbReference>
<protein>
    <recommendedName>
        <fullName evidence="2">MEMO1 family protein DF3PA_60033</fullName>
    </recommendedName>
</protein>
<dbReference type="PROSITE" id="PS51112">
    <property type="entry name" value="AMMECR1"/>
    <property type="match status" value="1"/>
</dbReference>
<evidence type="ECO:0000256" key="3">
    <source>
        <dbReference type="SAM" id="MobiDB-lite"/>
    </source>
</evidence>
<feature type="region of interest" description="Disordered" evidence="3">
    <location>
        <begin position="267"/>
        <end position="286"/>
    </location>
</feature>
<dbReference type="Gene3D" id="3.30.1490.150">
    <property type="entry name" value="Hypothetical protein ph0010, domain 2"/>
    <property type="match status" value="1"/>
</dbReference>
<dbReference type="InterPro" id="IPR027623">
    <property type="entry name" value="AmmeMemoSam_A"/>
</dbReference>
<dbReference type="EMBL" id="UXAT02000051">
    <property type="protein sequence ID" value="VUX47554.1"/>
    <property type="molecule type" value="Genomic_DNA"/>
</dbReference>
<dbReference type="HAMAP" id="MF_00055">
    <property type="entry name" value="MEMO1"/>
    <property type="match status" value="1"/>
</dbReference>
<dbReference type="InterPro" id="IPR036071">
    <property type="entry name" value="AMMECR1_dom_sf"/>
</dbReference>
<evidence type="ECO:0000313" key="5">
    <source>
        <dbReference type="EMBL" id="VUX47554.1"/>
    </source>
</evidence>
<dbReference type="Pfam" id="PF01875">
    <property type="entry name" value="Memo"/>
    <property type="match status" value="1"/>
</dbReference>
<dbReference type="AlphaFoldDB" id="A0A564WJ08"/>
<dbReference type="Pfam" id="PF01871">
    <property type="entry name" value="AMMECR1"/>
    <property type="match status" value="1"/>
</dbReference>
<reference evidence="5" key="1">
    <citation type="submission" date="2018-11" db="EMBL/GenBank/DDBJ databases">
        <authorList>
            <person name="Onetto C."/>
        </authorList>
    </citation>
    <scope>NUCLEOTIDE SEQUENCE [LARGE SCALE GENOMIC DNA]</scope>
</reference>
<dbReference type="SUPFAM" id="SSF143447">
    <property type="entry name" value="AMMECR1-like"/>
    <property type="match status" value="1"/>
</dbReference>
<accession>A0A564WJ08</accession>
<dbReference type="InterPro" id="IPR002737">
    <property type="entry name" value="MEMO1_fam"/>
</dbReference>
<organism evidence="5 6">
    <name type="scientific">Candidatus Defluviicoccus seviourii</name>
    <dbReference type="NCBI Taxonomy" id="2565273"/>
    <lineage>
        <taxon>Bacteria</taxon>
        <taxon>Pseudomonadati</taxon>
        <taxon>Pseudomonadota</taxon>
        <taxon>Alphaproteobacteria</taxon>
        <taxon>Rhodospirillales</taxon>
        <taxon>Rhodospirillaceae</taxon>
        <taxon>Defluviicoccus</taxon>
    </lineage>
</organism>
<sequence>MSHVRPAAVAGLFYPASPRELDAAVRAMLAAAPPPAADEPWPKAIIAPHAGYVYSGPVAATAYARLARLKGRVQRVVLIGPSHRVCLEGLAVPRCDAFTTPLGPVALDRAAVEDVLSLAAVTELDAAHAEEHCLEVHLPFLQEVLGTFTIVPLVVGDARTDDVAAVLDRLWGAEETLIVVSSDLSHYLTYDSARTLDAATCRAIETLDAAAIGREQACGGAAVKGLLALAKRRHLRVRTLDLRNSGDTAGDRRRVVGYGAWVFSEPSADKPNRRNDQEAEAKPIASSASSSARDLLQANAETLLLLASASIDHGLRCGRPLPVELRDYPEGLRSKGASFVTLTFDGNLRGCVGSPEAYRPLAEDVSVNAFAAAFRDSRFERLSPAERSGLTLSVSVLTPPVRIFCMTESELLADLQPNTDGLIIESRGHRALFLPQVWTMLPQPKAFVHQLKAKAGLAADYWAPDFQAWRFHAVSVSSAGLANPAALWEPHP</sequence>
<comment type="similarity">
    <text evidence="1 2">Belongs to the MEMO1 family.</text>
</comment>
<dbReference type="PANTHER" id="PTHR11060:SF0">
    <property type="entry name" value="PROTEIN MEMO1"/>
    <property type="match status" value="1"/>
</dbReference>